<proteinExistence type="predicted"/>
<feature type="region of interest" description="Disordered" evidence="1">
    <location>
        <begin position="75"/>
        <end position="107"/>
    </location>
</feature>
<name>A0A0F4ZI15_9PEZI</name>
<dbReference type="Proteomes" id="UP000033483">
    <property type="component" value="Unassembled WGS sequence"/>
</dbReference>
<feature type="compositionally biased region" description="Basic and acidic residues" evidence="1">
    <location>
        <begin position="21"/>
        <end position="54"/>
    </location>
</feature>
<keyword evidence="3" id="KW-1185">Reference proteome</keyword>
<dbReference type="AlphaFoldDB" id="A0A0F4ZI15"/>
<protein>
    <submittedName>
        <fullName evidence="2">Uncharacterized protein</fullName>
    </submittedName>
</protein>
<evidence type="ECO:0000256" key="1">
    <source>
        <dbReference type="SAM" id="MobiDB-lite"/>
    </source>
</evidence>
<evidence type="ECO:0000313" key="2">
    <source>
        <dbReference type="EMBL" id="KKA29850.1"/>
    </source>
</evidence>
<gene>
    <name evidence="2" type="ORF">TD95_000440</name>
</gene>
<evidence type="ECO:0000313" key="3">
    <source>
        <dbReference type="Proteomes" id="UP000033483"/>
    </source>
</evidence>
<accession>A0A0F4ZI15</accession>
<dbReference type="OrthoDB" id="5281682at2759"/>
<feature type="region of interest" description="Disordered" evidence="1">
    <location>
        <begin position="1"/>
        <end position="54"/>
    </location>
</feature>
<sequence>MTSQTTQDSLTDPVFPLRAKPRVELDIQHGSREKDRGHDRERSLDIHDHDMSLDIDYDREKSSSREFATLINGASPLLSTSSNPVSGPPSPPPAQSRPVEFIPPTRPSSTPFPEIAVRDFGQSDTLQLVPTGPSSVCSNSSGTHPNQQANGVVGPGFHRLPSELHEMILDHVFGFSLPKLSTTSYSSPDAVPPLSSTTRRFTRRDLSDLALVCPKWRAHVQRRIYRHIKLKGTYQDIFETQSWFVNHPYLSQYVRHVEVWFPVFQSSAPYVQSVPILRPPHYINLFPAVHRVPFVSPSDNCSFKNVFSLLHHHFHNLKILTLEGGDRRKAPKVANGMTFNPPSDIIYEIPSVHTLITKGQWNLVRSTEDFQLIMSHLPNLREWHASYHKQKSKTYISMSHNIIPYLPRGLRALDIKMEADYHREIVTPQFYQKALKHCHLCPQLGYAVWSVSHLSYTGRICDKFFEVLESMGSSPEAGRLKSIDITIKNICRHYENSPDGLSTASGIQDPLFIQHFESLVISAVRSLKSLKNITYMRIRYVDLDSVFPPLNPYFILKDRSCYGVWSPAIAAYLKMACPEATFPESQLEIPAVLTTDEGGIELNPKFRRLKVKSFKMANYAIMHHAMGHI</sequence>
<dbReference type="EMBL" id="LAEV01000658">
    <property type="protein sequence ID" value="KKA29850.1"/>
    <property type="molecule type" value="Genomic_DNA"/>
</dbReference>
<organism evidence="2 3">
    <name type="scientific">Thielaviopsis punctulata</name>
    <dbReference type="NCBI Taxonomy" id="72032"/>
    <lineage>
        <taxon>Eukaryota</taxon>
        <taxon>Fungi</taxon>
        <taxon>Dikarya</taxon>
        <taxon>Ascomycota</taxon>
        <taxon>Pezizomycotina</taxon>
        <taxon>Sordariomycetes</taxon>
        <taxon>Hypocreomycetidae</taxon>
        <taxon>Microascales</taxon>
        <taxon>Ceratocystidaceae</taxon>
        <taxon>Thielaviopsis</taxon>
    </lineage>
</organism>
<comment type="caution">
    <text evidence="2">The sequence shown here is derived from an EMBL/GenBank/DDBJ whole genome shotgun (WGS) entry which is preliminary data.</text>
</comment>
<feature type="compositionally biased region" description="Polar residues" evidence="1">
    <location>
        <begin position="1"/>
        <end position="10"/>
    </location>
</feature>
<feature type="compositionally biased region" description="Pro residues" evidence="1">
    <location>
        <begin position="86"/>
        <end position="95"/>
    </location>
</feature>
<reference evidence="2 3" key="1">
    <citation type="submission" date="2015-03" db="EMBL/GenBank/DDBJ databases">
        <authorList>
            <person name="Radwan O."/>
            <person name="Al-Naeli F.A."/>
            <person name="Rendon G.A."/>
            <person name="Fields C."/>
        </authorList>
    </citation>
    <scope>NUCLEOTIDE SEQUENCE [LARGE SCALE GENOMIC DNA]</scope>
    <source>
        <strain evidence="2">CR-DP1</strain>
    </source>
</reference>